<dbReference type="Gene3D" id="2.40.480.10">
    <property type="entry name" value="Allene oxide cyclase-like"/>
    <property type="match status" value="1"/>
</dbReference>
<keyword evidence="1" id="KW-0732">Signal</keyword>
<protein>
    <submittedName>
        <fullName evidence="2">Uncharacterized protein</fullName>
    </submittedName>
</protein>
<dbReference type="InterPro" id="IPR006311">
    <property type="entry name" value="TAT_signal"/>
</dbReference>
<dbReference type="PROSITE" id="PS51318">
    <property type="entry name" value="TAT"/>
    <property type="match status" value="1"/>
</dbReference>
<reference evidence="2 3" key="1">
    <citation type="journal article" date="2019" name="Int. J. Syst. Evol. Microbiol.">
        <title>The Global Catalogue of Microorganisms (GCM) 10K type strain sequencing project: providing services to taxonomists for standard genome sequencing and annotation.</title>
        <authorList>
            <consortium name="The Broad Institute Genomics Platform"/>
            <consortium name="The Broad Institute Genome Sequencing Center for Infectious Disease"/>
            <person name="Wu L."/>
            <person name="Ma J."/>
        </authorList>
    </citation>
    <scope>NUCLEOTIDE SEQUENCE [LARGE SCALE GENOMIC DNA]</scope>
    <source>
        <strain evidence="2 3">JCM 5062</strain>
    </source>
</reference>
<evidence type="ECO:0000313" key="2">
    <source>
        <dbReference type="EMBL" id="GAA2475751.1"/>
    </source>
</evidence>
<dbReference type="RefSeq" id="WP_344355286.1">
    <property type="nucleotide sequence ID" value="NZ_BAAASR010000002.1"/>
</dbReference>
<keyword evidence="3" id="KW-1185">Reference proteome</keyword>
<feature type="signal peptide" evidence="1">
    <location>
        <begin position="1"/>
        <end position="36"/>
    </location>
</feature>
<feature type="chain" id="PRO_5046773344" evidence="1">
    <location>
        <begin position="37"/>
        <end position="175"/>
    </location>
</feature>
<sequence length="175" mass="18761">MPRTHTRSRARLLTGGVVAATTAVLATTALTFTAVAAPKPTPKDAPKDSVKVLDWLAVKQSDGKPERVRVGADWTVHSHLYTNKKGKPGKKIGDASAHCSAVDVTRHGYVALCHRVLRTDDGSISLSDTIDRFGRHPHGGRSAVTGGTGKYVEAEGQAELTFHGDIARYRILLDD</sequence>
<comment type="caution">
    <text evidence="2">The sequence shown here is derived from an EMBL/GenBank/DDBJ whole genome shotgun (WGS) entry which is preliminary data.</text>
</comment>
<dbReference type="EMBL" id="BAAASR010000002">
    <property type="protein sequence ID" value="GAA2475751.1"/>
    <property type="molecule type" value="Genomic_DNA"/>
</dbReference>
<proteinExistence type="predicted"/>
<name>A0ABN3L3P8_9ACTN</name>
<dbReference type="Proteomes" id="UP001499942">
    <property type="component" value="Unassembled WGS sequence"/>
</dbReference>
<organism evidence="2 3">
    <name type="scientific">Streptomyces gobitricini</name>
    <dbReference type="NCBI Taxonomy" id="68211"/>
    <lineage>
        <taxon>Bacteria</taxon>
        <taxon>Bacillati</taxon>
        <taxon>Actinomycetota</taxon>
        <taxon>Actinomycetes</taxon>
        <taxon>Kitasatosporales</taxon>
        <taxon>Streptomycetaceae</taxon>
        <taxon>Streptomyces</taxon>
    </lineage>
</organism>
<dbReference type="InterPro" id="IPR044859">
    <property type="entry name" value="Allene_oxi_cyc_Dirigent"/>
</dbReference>
<evidence type="ECO:0000313" key="3">
    <source>
        <dbReference type="Proteomes" id="UP001499942"/>
    </source>
</evidence>
<gene>
    <name evidence="2" type="ORF">GCM10010393_02090</name>
</gene>
<accession>A0ABN3L3P8</accession>
<evidence type="ECO:0000256" key="1">
    <source>
        <dbReference type="SAM" id="SignalP"/>
    </source>
</evidence>